<dbReference type="Proteomes" id="UP000887576">
    <property type="component" value="Unplaced"/>
</dbReference>
<dbReference type="WBParaSite" id="JU765_v2.g11584.t1">
    <property type="protein sequence ID" value="JU765_v2.g11584.t1"/>
    <property type="gene ID" value="JU765_v2.g11584"/>
</dbReference>
<sequence length="362" mass="42598">MEVYDKDFARDKIRALTEIFPRYHLGDAFHANPNGTLEDLVQWVLKNENKLEIRRPRKLKLNYGFSDSVLSDSPTEPDSTLEEEENIWDDILHLKFFRFLWSKFITVFRWFHGTQLSIKTTCLVCYEEKPFDLMISCAAGSHNFCRSCIRHQATSVAESAPLSKCGRGMQCMQTDCSSFIDFAKVRCLVTRKTRKRVDNRLFDENMARAGVLVERCRNCNFAVELLVPKEANKVLHCPMCKEKHCRFCEQKWDDEHFGVSCQERFKKIDGMKRDRMMELTINEAVVRKCHKCNLQFTKYDGCNKITCRCGAIQCYICKEKDVQYNHYCKNNGCSCKMCHLWEKHDEIHNREINQIKKTINKQ</sequence>
<evidence type="ECO:0000313" key="2">
    <source>
        <dbReference type="WBParaSite" id="JU765_v2.g11584.t1"/>
    </source>
</evidence>
<proteinExistence type="predicted"/>
<evidence type="ECO:0000313" key="1">
    <source>
        <dbReference type="Proteomes" id="UP000887576"/>
    </source>
</evidence>
<reference evidence="2" key="1">
    <citation type="submission" date="2022-11" db="UniProtKB">
        <authorList>
            <consortium name="WormBaseParasite"/>
        </authorList>
    </citation>
    <scope>IDENTIFICATION</scope>
</reference>
<protein>
    <submittedName>
        <fullName evidence="2">RING-type domain-containing protein</fullName>
    </submittedName>
</protein>
<organism evidence="1 2">
    <name type="scientific">Panagrolaimus sp. JU765</name>
    <dbReference type="NCBI Taxonomy" id="591449"/>
    <lineage>
        <taxon>Eukaryota</taxon>
        <taxon>Metazoa</taxon>
        <taxon>Ecdysozoa</taxon>
        <taxon>Nematoda</taxon>
        <taxon>Chromadorea</taxon>
        <taxon>Rhabditida</taxon>
        <taxon>Tylenchina</taxon>
        <taxon>Panagrolaimomorpha</taxon>
        <taxon>Panagrolaimoidea</taxon>
        <taxon>Panagrolaimidae</taxon>
        <taxon>Panagrolaimus</taxon>
    </lineage>
</organism>
<name>A0AC34PZM6_9BILA</name>
<accession>A0AC34PZM6</accession>